<sequence length="290" mass="33174">MSTEMQLLNSPKKRILDDTDFGDDSSPSKELGVKRVFNEITNEDMEDESSPVLSKKASFISKKLKQPFRSPLKAGNNTIKPLEFIQKDEKPDLICSNNSSVEENENIEPATVSETTSTCTKSTPKKSVKKAVFRSPLVLKKSDMDPKIAALHKRKLELERKIWETDEHIKTLETAKMYENKDDTKLERLIEKWRTAAQQAASQLFTIVSERIEAAGGIVAWYKQFEISENVFSKWGYAENTELENEEQDKISPNTEETPKSEKFTMAMMLEKLNISPNLIGWDIETETWL</sequence>
<dbReference type="EMBL" id="JABTEG010000003">
    <property type="protein sequence ID" value="KAG4305436.1"/>
    <property type="molecule type" value="Genomic_DNA"/>
</dbReference>
<proteinExistence type="predicted"/>
<name>A0ACB7CCS6_9ASCO</name>
<comment type="caution">
    <text evidence="1">The sequence shown here is derived from an EMBL/GenBank/DDBJ whole genome shotgun (WGS) entry which is preliminary data.</text>
</comment>
<gene>
    <name evidence="1" type="ORF">PORY_000992</name>
</gene>
<organism evidence="1 2">
    <name type="scientific">Pneumocystis oryctolagi</name>
    <dbReference type="NCBI Taxonomy" id="42067"/>
    <lineage>
        <taxon>Eukaryota</taxon>
        <taxon>Fungi</taxon>
        <taxon>Dikarya</taxon>
        <taxon>Ascomycota</taxon>
        <taxon>Taphrinomycotina</taxon>
        <taxon>Pneumocystomycetes</taxon>
        <taxon>Pneumocystaceae</taxon>
        <taxon>Pneumocystis</taxon>
    </lineage>
</organism>
<reference evidence="1 2" key="1">
    <citation type="journal article" date="2021" name="Commun. Biol.">
        <title>Genomic insights into the host specific adaptation of the Pneumocystis genus.</title>
        <authorList>
            <person name="Cisse O.H."/>
            <person name="Ma L."/>
            <person name="Dekker J.P."/>
            <person name="Khil P.P."/>
            <person name="Youn J.-H."/>
            <person name="Brenchley J.M."/>
            <person name="Blair R."/>
            <person name="Pahar B."/>
            <person name="Chabe M."/>
            <person name="Van Rompay K.K.A."/>
            <person name="Keesler R."/>
            <person name="Sukura A."/>
            <person name="Hirsch V."/>
            <person name="Kutty G."/>
            <person name="Liu Y."/>
            <person name="Peng L."/>
            <person name="Chen J."/>
            <person name="Song J."/>
            <person name="Weissenbacher-Lang C."/>
            <person name="Xu J."/>
            <person name="Upham N.S."/>
            <person name="Stajich J.E."/>
            <person name="Cuomo C.A."/>
            <person name="Cushion M.T."/>
            <person name="Kovacs J.A."/>
        </authorList>
    </citation>
    <scope>NUCLEOTIDE SEQUENCE [LARGE SCALE GENOMIC DNA]</scope>
    <source>
        <strain evidence="1 2">RABM</strain>
    </source>
</reference>
<keyword evidence="2" id="KW-1185">Reference proteome</keyword>
<accession>A0ACB7CCS6</accession>
<evidence type="ECO:0000313" key="2">
    <source>
        <dbReference type="Proteomes" id="UP000768646"/>
    </source>
</evidence>
<dbReference type="Proteomes" id="UP000768646">
    <property type="component" value="Unassembled WGS sequence"/>
</dbReference>
<protein>
    <submittedName>
        <fullName evidence="1">Uncharacterized protein</fullName>
    </submittedName>
</protein>
<evidence type="ECO:0000313" key="1">
    <source>
        <dbReference type="EMBL" id="KAG4305436.1"/>
    </source>
</evidence>